<dbReference type="SUPFAM" id="SSF56214">
    <property type="entry name" value="4'-phosphopantetheinyl transferase"/>
    <property type="match status" value="1"/>
</dbReference>
<evidence type="ECO:0000256" key="4">
    <source>
        <dbReference type="ARBA" id="ARBA00022832"/>
    </source>
</evidence>
<dbReference type="Proteomes" id="UP001597180">
    <property type="component" value="Unassembled WGS sequence"/>
</dbReference>
<proteinExistence type="inferred from homology"/>
<keyword evidence="5 8" id="KW-0460">Magnesium</keyword>
<feature type="domain" description="4'-phosphopantetheinyl transferase" evidence="9">
    <location>
        <begin position="4"/>
        <end position="96"/>
    </location>
</feature>
<evidence type="ECO:0000256" key="8">
    <source>
        <dbReference type="HAMAP-Rule" id="MF_00101"/>
    </source>
</evidence>
<dbReference type="InterPro" id="IPR002582">
    <property type="entry name" value="ACPS"/>
</dbReference>
<keyword evidence="11" id="KW-1185">Reference proteome</keyword>
<evidence type="ECO:0000256" key="1">
    <source>
        <dbReference type="ARBA" id="ARBA00022516"/>
    </source>
</evidence>
<dbReference type="InterPro" id="IPR008278">
    <property type="entry name" value="4-PPantetheinyl_Trfase_dom"/>
</dbReference>
<dbReference type="NCBIfam" id="TIGR00556">
    <property type="entry name" value="pantethn_trn"/>
    <property type="match status" value="1"/>
</dbReference>
<keyword evidence="4 8" id="KW-0276">Fatty acid metabolism</keyword>
<keyword evidence="1 8" id="KW-0444">Lipid biosynthesis</keyword>
<dbReference type="Pfam" id="PF01648">
    <property type="entry name" value="ACPS"/>
    <property type="match status" value="1"/>
</dbReference>
<comment type="catalytic activity">
    <reaction evidence="8">
        <text>apo-[ACP] + CoA = holo-[ACP] + adenosine 3',5'-bisphosphate + H(+)</text>
        <dbReference type="Rhea" id="RHEA:12068"/>
        <dbReference type="Rhea" id="RHEA-COMP:9685"/>
        <dbReference type="Rhea" id="RHEA-COMP:9690"/>
        <dbReference type="ChEBI" id="CHEBI:15378"/>
        <dbReference type="ChEBI" id="CHEBI:29999"/>
        <dbReference type="ChEBI" id="CHEBI:57287"/>
        <dbReference type="ChEBI" id="CHEBI:58343"/>
        <dbReference type="ChEBI" id="CHEBI:64479"/>
        <dbReference type="EC" id="2.7.8.7"/>
    </reaction>
</comment>
<evidence type="ECO:0000256" key="6">
    <source>
        <dbReference type="ARBA" id="ARBA00023098"/>
    </source>
</evidence>
<feature type="binding site" evidence="8">
    <location>
        <position position="8"/>
    </location>
    <ligand>
        <name>Mg(2+)</name>
        <dbReference type="ChEBI" id="CHEBI:18420"/>
    </ligand>
</feature>
<protein>
    <recommendedName>
        <fullName evidence="8">Holo-[acyl-carrier-protein] synthase</fullName>
        <shortName evidence="8">Holo-ACP synthase</shortName>
        <ecNumber evidence="8">2.7.8.7</ecNumber>
    </recommendedName>
    <alternativeName>
        <fullName evidence="8">4'-phosphopantetheinyl transferase AcpS</fullName>
    </alternativeName>
</protein>
<keyword evidence="3 8" id="KW-0479">Metal-binding</keyword>
<comment type="caution">
    <text evidence="10">The sequence shown here is derived from an EMBL/GenBank/DDBJ whole genome shotgun (WGS) entry which is preliminary data.</text>
</comment>
<comment type="subcellular location">
    <subcellularLocation>
        <location evidence="8">Cytoplasm</location>
    </subcellularLocation>
</comment>
<keyword evidence="7 8" id="KW-0275">Fatty acid biosynthesis</keyword>
<evidence type="ECO:0000313" key="11">
    <source>
        <dbReference type="Proteomes" id="UP001597180"/>
    </source>
</evidence>
<evidence type="ECO:0000259" key="9">
    <source>
        <dbReference type="Pfam" id="PF01648"/>
    </source>
</evidence>
<dbReference type="EC" id="2.7.8.7" evidence="8"/>
<sequence length="130" mass="13953">MIIGIGTDLLDIARVKGILEGTAGERFMQRALTEAERQLAAQRKGRLAEFVSGRFAAKEAVSKALGCGIGKQVSLQDIEVLPDPLGKPVCRVSEEALRRLQLPPDTRIHLSITHTETSAMAYAIVEAAGS</sequence>
<keyword evidence="6 8" id="KW-0443">Lipid metabolism</keyword>
<comment type="function">
    <text evidence="8">Transfers the 4'-phosphopantetheine moiety from coenzyme A to a Ser of acyl-carrier-protein.</text>
</comment>
<dbReference type="HAMAP" id="MF_00101">
    <property type="entry name" value="AcpS"/>
    <property type="match status" value="1"/>
</dbReference>
<evidence type="ECO:0000256" key="2">
    <source>
        <dbReference type="ARBA" id="ARBA00022679"/>
    </source>
</evidence>
<dbReference type="RefSeq" id="WP_345592332.1">
    <property type="nucleotide sequence ID" value="NZ_BAABJG010000029.1"/>
</dbReference>
<accession>A0ABW3UKP2</accession>
<dbReference type="NCBIfam" id="TIGR00516">
    <property type="entry name" value="acpS"/>
    <property type="match status" value="1"/>
</dbReference>
<comment type="similarity">
    <text evidence="8">Belongs to the P-Pant transferase superfamily. AcpS family.</text>
</comment>
<reference evidence="11" key="1">
    <citation type="journal article" date="2019" name="Int. J. Syst. Evol. Microbiol.">
        <title>The Global Catalogue of Microorganisms (GCM) 10K type strain sequencing project: providing services to taxonomists for standard genome sequencing and annotation.</title>
        <authorList>
            <consortium name="The Broad Institute Genomics Platform"/>
            <consortium name="The Broad Institute Genome Sequencing Center for Infectious Disease"/>
            <person name="Wu L."/>
            <person name="Ma J."/>
        </authorList>
    </citation>
    <scope>NUCLEOTIDE SEQUENCE [LARGE SCALE GENOMIC DNA]</scope>
    <source>
        <strain evidence="11">CCUG 53270</strain>
    </source>
</reference>
<dbReference type="GO" id="GO:0008897">
    <property type="term" value="F:holo-[acyl-carrier-protein] synthase activity"/>
    <property type="evidence" value="ECO:0007669"/>
    <property type="project" value="UniProtKB-EC"/>
</dbReference>
<organism evidence="10 11">
    <name type="scientific">Paenibacillus vulneris</name>
    <dbReference type="NCBI Taxonomy" id="1133364"/>
    <lineage>
        <taxon>Bacteria</taxon>
        <taxon>Bacillati</taxon>
        <taxon>Bacillota</taxon>
        <taxon>Bacilli</taxon>
        <taxon>Bacillales</taxon>
        <taxon>Paenibacillaceae</taxon>
        <taxon>Paenibacillus</taxon>
    </lineage>
</organism>
<dbReference type="InterPro" id="IPR037143">
    <property type="entry name" value="4-PPantetheinyl_Trfase_dom_sf"/>
</dbReference>
<evidence type="ECO:0000256" key="7">
    <source>
        <dbReference type="ARBA" id="ARBA00023160"/>
    </source>
</evidence>
<evidence type="ECO:0000256" key="3">
    <source>
        <dbReference type="ARBA" id="ARBA00022723"/>
    </source>
</evidence>
<gene>
    <name evidence="8 10" type="primary">acpS</name>
    <name evidence="10" type="ORF">ACFQ4B_13500</name>
</gene>
<dbReference type="InterPro" id="IPR004568">
    <property type="entry name" value="Ppantetheine-prot_Trfase_dom"/>
</dbReference>
<dbReference type="EMBL" id="JBHTLU010000014">
    <property type="protein sequence ID" value="MFD1221136.1"/>
    <property type="molecule type" value="Genomic_DNA"/>
</dbReference>
<evidence type="ECO:0000313" key="10">
    <source>
        <dbReference type="EMBL" id="MFD1221136.1"/>
    </source>
</evidence>
<dbReference type="Gene3D" id="3.90.470.20">
    <property type="entry name" value="4'-phosphopantetheinyl transferase domain"/>
    <property type="match status" value="1"/>
</dbReference>
<name>A0ABW3UKP2_9BACL</name>
<evidence type="ECO:0000256" key="5">
    <source>
        <dbReference type="ARBA" id="ARBA00022842"/>
    </source>
</evidence>
<keyword evidence="8" id="KW-0963">Cytoplasm</keyword>
<keyword evidence="2 8" id="KW-0808">Transferase</keyword>
<feature type="binding site" evidence="8">
    <location>
        <position position="59"/>
    </location>
    <ligand>
        <name>Mg(2+)</name>
        <dbReference type="ChEBI" id="CHEBI:18420"/>
    </ligand>
</feature>
<comment type="cofactor">
    <cofactor evidence="8">
        <name>Mg(2+)</name>
        <dbReference type="ChEBI" id="CHEBI:18420"/>
    </cofactor>
</comment>